<sequence>MYVQTTKLGDVCVVFAALIVLLFFSVVIWLRIKQHKAQRIQAISVQRPKRAFQWNDDRDTLPIVQLP</sequence>
<accession>A0A1I7S0T7</accession>
<evidence type="ECO:0000313" key="3">
    <source>
        <dbReference type="WBParaSite" id="BXY_0661100.1"/>
    </source>
</evidence>
<proteinExistence type="predicted"/>
<keyword evidence="1" id="KW-1133">Transmembrane helix</keyword>
<evidence type="ECO:0000313" key="2">
    <source>
        <dbReference type="Proteomes" id="UP000095284"/>
    </source>
</evidence>
<keyword evidence="1" id="KW-0472">Membrane</keyword>
<protein>
    <submittedName>
        <fullName evidence="3">CcoQ/FixQ family Cbb3-type cytochrome c oxidase assembly chaperone</fullName>
    </submittedName>
</protein>
<dbReference type="Proteomes" id="UP000095284">
    <property type="component" value="Unplaced"/>
</dbReference>
<organism evidence="2 3">
    <name type="scientific">Bursaphelenchus xylophilus</name>
    <name type="common">Pinewood nematode worm</name>
    <name type="synonym">Aphelenchoides xylophilus</name>
    <dbReference type="NCBI Taxonomy" id="6326"/>
    <lineage>
        <taxon>Eukaryota</taxon>
        <taxon>Metazoa</taxon>
        <taxon>Ecdysozoa</taxon>
        <taxon>Nematoda</taxon>
        <taxon>Chromadorea</taxon>
        <taxon>Rhabditida</taxon>
        <taxon>Tylenchina</taxon>
        <taxon>Tylenchomorpha</taxon>
        <taxon>Aphelenchoidea</taxon>
        <taxon>Aphelenchoididae</taxon>
        <taxon>Bursaphelenchus</taxon>
    </lineage>
</organism>
<dbReference type="WBParaSite" id="BXY_0661100.1">
    <property type="protein sequence ID" value="BXY_0661100.1"/>
    <property type="gene ID" value="BXY_0661100"/>
</dbReference>
<reference evidence="3" key="1">
    <citation type="submission" date="2016-11" db="UniProtKB">
        <authorList>
            <consortium name="WormBaseParasite"/>
        </authorList>
    </citation>
    <scope>IDENTIFICATION</scope>
</reference>
<evidence type="ECO:0000256" key="1">
    <source>
        <dbReference type="SAM" id="Phobius"/>
    </source>
</evidence>
<feature type="transmembrane region" description="Helical" evidence="1">
    <location>
        <begin position="12"/>
        <end position="30"/>
    </location>
</feature>
<name>A0A1I7S0T7_BURXY</name>
<dbReference type="AlphaFoldDB" id="A0A1I7S0T7"/>
<keyword evidence="1" id="KW-0812">Transmembrane</keyword>